<evidence type="ECO:0000313" key="14">
    <source>
        <dbReference type="EMBL" id="MBB5222236.1"/>
    </source>
</evidence>
<dbReference type="GO" id="GO:0015095">
    <property type="term" value="F:magnesium ion transmembrane transporter activity"/>
    <property type="evidence" value="ECO:0007669"/>
    <property type="project" value="TreeGrafter"/>
</dbReference>
<feature type="transmembrane region" description="Helical" evidence="13">
    <location>
        <begin position="296"/>
        <end position="316"/>
    </location>
</feature>
<evidence type="ECO:0000256" key="9">
    <source>
        <dbReference type="ARBA" id="ARBA00022989"/>
    </source>
</evidence>
<comment type="caution">
    <text evidence="14">The sequence shown here is derived from an EMBL/GenBank/DDBJ whole genome shotgun (WGS) entry which is preliminary data.</text>
</comment>
<evidence type="ECO:0000256" key="8">
    <source>
        <dbReference type="ARBA" id="ARBA00022842"/>
    </source>
</evidence>
<evidence type="ECO:0000256" key="4">
    <source>
        <dbReference type="ARBA" id="ARBA00022448"/>
    </source>
</evidence>
<accession>A0A840SQV2</accession>
<keyword evidence="5" id="KW-1003">Cell membrane</keyword>
<dbReference type="Gene3D" id="3.30.460.20">
    <property type="entry name" value="CorA soluble domain-like"/>
    <property type="match status" value="1"/>
</dbReference>
<evidence type="ECO:0000256" key="2">
    <source>
        <dbReference type="ARBA" id="ARBA00009765"/>
    </source>
</evidence>
<keyword evidence="11 13" id="KW-0472">Membrane</keyword>
<dbReference type="GO" id="GO:0015099">
    <property type="term" value="F:nickel cation transmembrane transporter activity"/>
    <property type="evidence" value="ECO:0007669"/>
    <property type="project" value="TreeGrafter"/>
</dbReference>
<dbReference type="InterPro" id="IPR002523">
    <property type="entry name" value="MgTranspt_CorA/ZnTranspt_ZntB"/>
</dbReference>
<dbReference type="PANTHER" id="PTHR47685">
    <property type="entry name" value="MAGNESIUM TRANSPORT PROTEIN CORA"/>
    <property type="match status" value="1"/>
</dbReference>
<dbReference type="CDD" id="cd12837">
    <property type="entry name" value="EcCorA-like_u1"/>
    <property type="match status" value="1"/>
</dbReference>
<dbReference type="PANTHER" id="PTHR47685:SF1">
    <property type="entry name" value="MAGNESIUM TRANSPORT PROTEIN CORA"/>
    <property type="match status" value="1"/>
</dbReference>
<dbReference type="InterPro" id="IPR045861">
    <property type="entry name" value="CorA_cytoplasmic_dom"/>
</dbReference>
<sequence>MIFGYTVENGRLRERPSPEQSLADLVWIDLDNPTREEEKAIEAALGFEVPTPAEMHEIEVSSRLYIEDGAAFMTANLPVHFETDEPELAPVTFVLKSGRLLTLRYHQPRTFRTFITRAERVDVGCTNGLTVLLGLLEVVIDRVADIIEGVGREVEALSRTIFRSQPSRPGKGPDYTGILRGLGRQGDLLAGGIDSLVTLERIIAFLSAGSVANADKDGRVRLKSAGRDARFLAEHSNALLQKLNFLLDATLGMISIEQNNIIKIFSVAAVVFLPPTLIASIYGMNFVLMPELEWVAGYPFAIGLMVLSAVVSYGIFKSRGWL</sequence>
<comment type="similarity">
    <text evidence="2">Belongs to the CorA metal ion transporter (MIT) (TC 1.A.35) family.</text>
</comment>
<dbReference type="Pfam" id="PF01544">
    <property type="entry name" value="CorA"/>
    <property type="match status" value="1"/>
</dbReference>
<comment type="subcellular location">
    <subcellularLocation>
        <location evidence="1">Cell inner membrane</location>
        <topology evidence="1">Multi-pass membrane protein</topology>
    </subcellularLocation>
</comment>
<proteinExistence type="inferred from homology"/>
<evidence type="ECO:0000256" key="6">
    <source>
        <dbReference type="ARBA" id="ARBA00022519"/>
    </source>
</evidence>
<dbReference type="GO" id="GO:0015087">
    <property type="term" value="F:cobalt ion transmembrane transporter activity"/>
    <property type="evidence" value="ECO:0007669"/>
    <property type="project" value="TreeGrafter"/>
</dbReference>
<dbReference type="SUPFAM" id="SSF144083">
    <property type="entry name" value="Magnesium transport protein CorA, transmembrane region"/>
    <property type="match status" value="1"/>
</dbReference>
<dbReference type="Gene3D" id="1.20.58.340">
    <property type="entry name" value="Magnesium transport protein CorA, transmembrane region"/>
    <property type="match status" value="1"/>
</dbReference>
<organism evidence="14 15">
    <name type="scientific">Amaricoccus macauensis</name>
    <dbReference type="NCBI Taxonomy" id="57001"/>
    <lineage>
        <taxon>Bacteria</taxon>
        <taxon>Pseudomonadati</taxon>
        <taxon>Pseudomonadota</taxon>
        <taxon>Alphaproteobacteria</taxon>
        <taxon>Rhodobacterales</taxon>
        <taxon>Paracoccaceae</taxon>
        <taxon>Amaricoccus</taxon>
    </lineage>
</organism>
<dbReference type="FunFam" id="1.20.58.340:FF:000001">
    <property type="entry name" value="Magnesium transport protein CorA"/>
    <property type="match status" value="1"/>
</dbReference>
<keyword evidence="10" id="KW-0406">Ion transport</keyword>
<dbReference type="AlphaFoldDB" id="A0A840SQV2"/>
<keyword evidence="4" id="KW-0813">Transport</keyword>
<dbReference type="GO" id="GO:0005886">
    <property type="term" value="C:plasma membrane"/>
    <property type="evidence" value="ECO:0007669"/>
    <property type="project" value="UniProtKB-SubCell"/>
</dbReference>
<evidence type="ECO:0000256" key="12">
    <source>
        <dbReference type="ARBA" id="ARBA00034269"/>
    </source>
</evidence>
<evidence type="ECO:0000256" key="13">
    <source>
        <dbReference type="SAM" id="Phobius"/>
    </source>
</evidence>
<evidence type="ECO:0000256" key="11">
    <source>
        <dbReference type="ARBA" id="ARBA00023136"/>
    </source>
</evidence>
<evidence type="ECO:0000256" key="5">
    <source>
        <dbReference type="ARBA" id="ARBA00022475"/>
    </source>
</evidence>
<keyword evidence="6" id="KW-0997">Cell inner membrane</keyword>
<keyword evidence="9 13" id="KW-1133">Transmembrane helix</keyword>
<reference evidence="14 15" key="1">
    <citation type="submission" date="2020-08" db="EMBL/GenBank/DDBJ databases">
        <title>Genomic Encyclopedia of Type Strains, Phase IV (KMG-IV): sequencing the most valuable type-strain genomes for metagenomic binning, comparative biology and taxonomic classification.</title>
        <authorList>
            <person name="Goeker M."/>
        </authorList>
    </citation>
    <scope>NUCLEOTIDE SEQUENCE [LARGE SCALE GENOMIC DNA]</scope>
    <source>
        <strain evidence="14 15">DSM 101730</strain>
    </source>
</reference>
<dbReference type="RefSeq" id="WP_184148737.1">
    <property type="nucleotide sequence ID" value="NZ_JACHFM010000002.1"/>
</dbReference>
<dbReference type="EMBL" id="JACHFM010000002">
    <property type="protein sequence ID" value="MBB5222236.1"/>
    <property type="molecule type" value="Genomic_DNA"/>
</dbReference>
<keyword evidence="7 13" id="KW-0812">Transmembrane</keyword>
<evidence type="ECO:0000256" key="10">
    <source>
        <dbReference type="ARBA" id="ARBA00023065"/>
    </source>
</evidence>
<keyword evidence="8" id="KW-0460">Magnesium</keyword>
<evidence type="ECO:0000256" key="7">
    <source>
        <dbReference type="ARBA" id="ARBA00022692"/>
    </source>
</evidence>
<dbReference type="Proteomes" id="UP000549457">
    <property type="component" value="Unassembled WGS sequence"/>
</dbReference>
<evidence type="ECO:0000256" key="3">
    <source>
        <dbReference type="ARBA" id="ARBA00019439"/>
    </source>
</evidence>
<dbReference type="InterPro" id="IPR045863">
    <property type="entry name" value="CorA_TM1_TM2"/>
</dbReference>
<protein>
    <recommendedName>
        <fullName evidence="3">Magnesium transport protein CorA</fullName>
    </recommendedName>
</protein>
<evidence type="ECO:0000256" key="1">
    <source>
        <dbReference type="ARBA" id="ARBA00004429"/>
    </source>
</evidence>
<dbReference type="SUPFAM" id="SSF143865">
    <property type="entry name" value="CorA soluble domain-like"/>
    <property type="match status" value="1"/>
</dbReference>
<dbReference type="InterPro" id="IPR050829">
    <property type="entry name" value="CorA_MIT"/>
</dbReference>
<feature type="transmembrane region" description="Helical" evidence="13">
    <location>
        <begin position="261"/>
        <end position="284"/>
    </location>
</feature>
<keyword evidence="15" id="KW-1185">Reference proteome</keyword>
<comment type="catalytic activity">
    <reaction evidence="12">
        <text>Mg(2+)(in) = Mg(2+)(out)</text>
        <dbReference type="Rhea" id="RHEA:29827"/>
        <dbReference type="ChEBI" id="CHEBI:18420"/>
    </reaction>
</comment>
<name>A0A840SQV2_9RHOB</name>
<gene>
    <name evidence="14" type="ORF">HNP73_002172</name>
</gene>
<evidence type="ECO:0000313" key="15">
    <source>
        <dbReference type="Proteomes" id="UP000549457"/>
    </source>
</evidence>